<organism evidence="2 3">
    <name type="scientific">Volvox reticuliferus</name>
    <dbReference type="NCBI Taxonomy" id="1737510"/>
    <lineage>
        <taxon>Eukaryota</taxon>
        <taxon>Viridiplantae</taxon>
        <taxon>Chlorophyta</taxon>
        <taxon>core chlorophytes</taxon>
        <taxon>Chlorophyceae</taxon>
        <taxon>CS clade</taxon>
        <taxon>Chlamydomonadales</taxon>
        <taxon>Volvocaceae</taxon>
        <taxon>Volvox</taxon>
    </lineage>
</organism>
<feature type="non-terminal residue" evidence="2">
    <location>
        <position position="1"/>
    </location>
</feature>
<evidence type="ECO:0000313" key="2">
    <source>
        <dbReference type="EMBL" id="GIL96980.1"/>
    </source>
</evidence>
<comment type="caution">
    <text evidence="2">The sequence shown here is derived from an EMBL/GenBank/DDBJ whole genome shotgun (WGS) entry which is preliminary data.</text>
</comment>
<dbReference type="EMBL" id="BNCQ01000004">
    <property type="protein sequence ID" value="GIL96980.1"/>
    <property type="molecule type" value="Genomic_DNA"/>
</dbReference>
<reference evidence="2" key="1">
    <citation type="journal article" date="2021" name="Proc. Natl. Acad. Sci. U.S.A.">
        <title>Three genomes in the algal genus Volvox reveal the fate of a haploid sex-determining region after a transition to homothallism.</title>
        <authorList>
            <person name="Yamamoto K."/>
            <person name="Hamaji T."/>
            <person name="Kawai-Toyooka H."/>
            <person name="Matsuzaki R."/>
            <person name="Takahashi F."/>
            <person name="Nishimura Y."/>
            <person name="Kawachi M."/>
            <person name="Noguchi H."/>
            <person name="Minakuchi Y."/>
            <person name="Umen J.G."/>
            <person name="Toyoda A."/>
            <person name="Nozaki H."/>
        </authorList>
    </citation>
    <scope>NUCLEOTIDE SEQUENCE</scope>
    <source>
        <strain evidence="2">NIES-3785</strain>
    </source>
</reference>
<feature type="non-terminal residue" evidence="2">
    <location>
        <position position="180"/>
    </location>
</feature>
<accession>A0A8J4G326</accession>
<dbReference type="AlphaFoldDB" id="A0A8J4G326"/>
<evidence type="ECO:0000256" key="1">
    <source>
        <dbReference type="SAM" id="MobiDB-lite"/>
    </source>
</evidence>
<name>A0A8J4G326_9CHLO</name>
<evidence type="ECO:0000313" key="3">
    <source>
        <dbReference type="Proteomes" id="UP000722791"/>
    </source>
</evidence>
<protein>
    <submittedName>
        <fullName evidence="2">Uncharacterized protein</fullName>
    </submittedName>
</protein>
<gene>
    <name evidence="2" type="ORF">Vretimale_2706</name>
</gene>
<feature type="region of interest" description="Disordered" evidence="1">
    <location>
        <begin position="119"/>
        <end position="180"/>
    </location>
</feature>
<proteinExistence type="predicted"/>
<sequence>HLEAILFGVLVVLNRPDFRVTVLPYQVLQTGLKAWITIPPYPKMSRTQSSMLLILLPGLACAAMVRSYPRLSTHQSSDSQHNDMGLLGYAFAVRTSQIPGPWSWALDWALCALRQLTGPLQRPTPERRGATTAPRETHVVSGWDGPAAGTGAGAGAGPEMLARGGDVRGGDGSGSTASFG</sequence>
<dbReference type="Proteomes" id="UP000722791">
    <property type="component" value="Unassembled WGS sequence"/>
</dbReference>